<feature type="repeat" description="ANK" evidence="3">
    <location>
        <begin position="107"/>
        <end position="139"/>
    </location>
</feature>
<dbReference type="SUPFAM" id="SSF48403">
    <property type="entry name" value="Ankyrin repeat"/>
    <property type="match status" value="1"/>
</dbReference>
<gene>
    <name evidence="4" type="primary">NAS6</name>
    <name evidence="4" type="ORF">FIM1_4252</name>
</gene>
<dbReference type="PANTHER" id="PTHR24173">
    <property type="entry name" value="ANKYRIN REPEAT CONTAINING"/>
    <property type="match status" value="1"/>
</dbReference>
<dbReference type="EMBL" id="CP015059">
    <property type="protein sequence ID" value="QGN17516.1"/>
    <property type="molecule type" value="Genomic_DNA"/>
</dbReference>
<dbReference type="Pfam" id="PF00023">
    <property type="entry name" value="Ank"/>
    <property type="match status" value="1"/>
</dbReference>
<dbReference type="GO" id="GO:0000502">
    <property type="term" value="C:proteasome complex"/>
    <property type="evidence" value="ECO:0007669"/>
    <property type="project" value="UniProtKB-KW"/>
</dbReference>
<dbReference type="Gene3D" id="1.25.40.20">
    <property type="entry name" value="Ankyrin repeat-containing domain"/>
    <property type="match status" value="1"/>
</dbReference>
<proteinExistence type="predicted"/>
<dbReference type="Proteomes" id="UP000422736">
    <property type="component" value="Chromosome 6"/>
</dbReference>
<dbReference type="PROSITE" id="PS50088">
    <property type="entry name" value="ANK_REPEAT"/>
    <property type="match status" value="3"/>
</dbReference>
<dbReference type="SMART" id="SM00248">
    <property type="entry name" value="ANK"/>
    <property type="match status" value="6"/>
</dbReference>
<evidence type="ECO:0000256" key="2">
    <source>
        <dbReference type="ARBA" id="ARBA00023043"/>
    </source>
</evidence>
<keyword evidence="5" id="KW-1185">Reference proteome</keyword>
<organism evidence="4 5">
    <name type="scientific">Kluyveromyces marxianus</name>
    <name type="common">Yeast</name>
    <name type="synonym">Candida kefyr</name>
    <dbReference type="NCBI Taxonomy" id="4911"/>
    <lineage>
        <taxon>Eukaryota</taxon>
        <taxon>Fungi</taxon>
        <taxon>Dikarya</taxon>
        <taxon>Ascomycota</taxon>
        <taxon>Saccharomycotina</taxon>
        <taxon>Saccharomycetes</taxon>
        <taxon>Saccharomycetales</taxon>
        <taxon>Saccharomycetaceae</taxon>
        <taxon>Kluyveromyces</taxon>
    </lineage>
</organism>
<dbReference type="PROSITE" id="PS50297">
    <property type="entry name" value="ANK_REP_REGION"/>
    <property type="match status" value="3"/>
</dbReference>
<keyword evidence="4" id="KW-0647">Proteasome</keyword>
<feature type="repeat" description="ANK" evidence="3">
    <location>
        <begin position="72"/>
        <end position="104"/>
    </location>
</feature>
<evidence type="ECO:0000313" key="4">
    <source>
        <dbReference type="EMBL" id="QGN17516.1"/>
    </source>
</evidence>
<evidence type="ECO:0000256" key="3">
    <source>
        <dbReference type="PROSITE-ProRule" id="PRU00023"/>
    </source>
</evidence>
<dbReference type="InterPro" id="IPR002110">
    <property type="entry name" value="Ankyrin_rpt"/>
</dbReference>
<dbReference type="PRINTS" id="PR01415">
    <property type="entry name" value="ANKYRIN"/>
</dbReference>
<keyword evidence="1" id="KW-0677">Repeat</keyword>
<evidence type="ECO:0000313" key="5">
    <source>
        <dbReference type="Proteomes" id="UP000422736"/>
    </source>
</evidence>
<feature type="repeat" description="ANK" evidence="3">
    <location>
        <begin position="140"/>
        <end position="172"/>
    </location>
</feature>
<reference evidence="4 5" key="1">
    <citation type="submission" date="2016-03" db="EMBL/GenBank/DDBJ databases">
        <title>How can Kluyveromyces marxianus grow so fast - potential evolutionary course in Saccharomyces Complex revealed by comparative genomics.</title>
        <authorList>
            <person name="Mo W."/>
            <person name="Lu W."/>
            <person name="Yang X."/>
            <person name="Qi J."/>
            <person name="Lv H."/>
        </authorList>
    </citation>
    <scope>NUCLEOTIDE SEQUENCE [LARGE SCALE GENOMIC DNA]</scope>
    <source>
        <strain evidence="4 5">FIM1</strain>
    </source>
</reference>
<dbReference type="PANTHER" id="PTHR24173:SF83">
    <property type="entry name" value="SOCS BOX DOMAIN-CONTAINING PROTEIN"/>
    <property type="match status" value="1"/>
</dbReference>
<dbReference type="InterPro" id="IPR036770">
    <property type="entry name" value="Ankyrin_rpt-contain_sf"/>
</dbReference>
<keyword evidence="2 3" id="KW-0040">ANK repeat</keyword>
<accession>A0ABX6EZ96</accession>
<dbReference type="Pfam" id="PF12796">
    <property type="entry name" value="Ank_2"/>
    <property type="match status" value="2"/>
</dbReference>
<evidence type="ECO:0000256" key="1">
    <source>
        <dbReference type="ARBA" id="ARBA00022737"/>
    </source>
</evidence>
<name>A0ABX6EZ96_KLUMA</name>
<protein>
    <submittedName>
        <fullName evidence="4">26S proteasome regulatory subunit p28</fullName>
    </submittedName>
</protein>
<sequence>MSTDYPLHAECMNGNSEKVHQLLAESPSLVKSVDDDSRYPLHWAVSFQHVDIVDILLGYMKKVDLDSVLDESGWSPLHIAASVGNVEIMEKLLEHSIEPNVDLQTKNGITALHLACSKKHQDVVKLLLERGASVRVKDKNGQLPLHRAAAVGSMGIVSMLCDKNSPVNTKDKLGWSPLFHALAEGHGDVAVELVNKYHAVWEGETDNQEQTAEKVCVDDKVRKFFLANVSS</sequence>